<dbReference type="GeneID" id="136801198"/>
<name>A0A7M5VFE7_9CNID</name>
<evidence type="ECO:0000313" key="2">
    <source>
        <dbReference type="EnsemblMetazoa" id="CLYHEMP010479.1"/>
    </source>
</evidence>
<protein>
    <submittedName>
        <fullName evidence="2">Uncharacterized protein</fullName>
    </submittedName>
</protein>
<dbReference type="SUPFAM" id="SSF49899">
    <property type="entry name" value="Concanavalin A-like lectins/glucanases"/>
    <property type="match status" value="1"/>
</dbReference>
<evidence type="ECO:0000313" key="3">
    <source>
        <dbReference type="Proteomes" id="UP000594262"/>
    </source>
</evidence>
<proteinExistence type="predicted"/>
<dbReference type="InterPro" id="IPR013320">
    <property type="entry name" value="ConA-like_dom_sf"/>
</dbReference>
<sequence>MFLRLVLVSVFYSTHAQIFTTSAKKGEGCTSVKTLVTEQITECVLSCRGMENITSLYDHETKTCRCVEESCLAEESSPQKSNSSAYYFKGEDVGYYSSYEDAVINFRYDEGEKKNTGTGGNTFSIWLPGGGLTPDVSKGYLTTRHTPLSTNGPYFTGLGHIPCLSKGMLQDECTKSGLTFALRFRDPNVTATSQSTMNIISPHGWSDLGFYIHYGGQKVTLQLWSNSFSLGCSPKTVNIYEWNHFVISVRIRPTLRMFCFHNGELFAENGNYTPKTAGVKVAKMFIGWRYGSGHKHALDFDDIALWERYIEANEVKRIYQGLQNDD</sequence>
<reference evidence="2" key="1">
    <citation type="submission" date="2021-01" db="UniProtKB">
        <authorList>
            <consortium name="EnsemblMetazoa"/>
        </authorList>
    </citation>
    <scope>IDENTIFICATION</scope>
</reference>
<accession>A0A7M5VFE7</accession>
<keyword evidence="1" id="KW-0732">Signal</keyword>
<keyword evidence="3" id="KW-1185">Reference proteome</keyword>
<feature type="signal peptide" evidence="1">
    <location>
        <begin position="1"/>
        <end position="16"/>
    </location>
</feature>
<dbReference type="RefSeq" id="XP_066913935.1">
    <property type="nucleotide sequence ID" value="XM_067057834.1"/>
</dbReference>
<feature type="chain" id="PRO_5029493612" evidence="1">
    <location>
        <begin position="17"/>
        <end position="326"/>
    </location>
</feature>
<dbReference type="Gene3D" id="2.60.120.200">
    <property type="match status" value="1"/>
</dbReference>
<dbReference type="EnsemblMetazoa" id="CLYHEMT010479.1">
    <property type="protein sequence ID" value="CLYHEMP010479.1"/>
    <property type="gene ID" value="CLYHEMG010479"/>
</dbReference>
<dbReference type="Pfam" id="PF13385">
    <property type="entry name" value="Laminin_G_3"/>
    <property type="match status" value="1"/>
</dbReference>
<dbReference type="AlphaFoldDB" id="A0A7M5VFE7"/>
<organism evidence="2 3">
    <name type="scientific">Clytia hemisphaerica</name>
    <dbReference type="NCBI Taxonomy" id="252671"/>
    <lineage>
        <taxon>Eukaryota</taxon>
        <taxon>Metazoa</taxon>
        <taxon>Cnidaria</taxon>
        <taxon>Hydrozoa</taxon>
        <taxon>Hydroidolina</taxon>
        <taxon>Leptothecata</taxon>
        <taxon>Obeliida</taxon>
        <taxon>Clytiidae</taxon>
        <taxon>Clytia</taxon>
    </lineage>
</organism>
<evidence type="ECO:0000256" key="1">
    <source>
        <dbReference type="SAM" id="SignalP"/>
    </source>
</evidence>
<dbReference type="Proteomes" id="UP000594262">
    <property type="component" value="Unplaced"/>
</dbReference>